<dbReference type="Pfam" id="PF02743">
    <property type="entry name" value="dCache_1"/>
    <property type="match status" value="1"/>
</dbReference>
<keyword evidence="17" id="KW-1185">Reference proteome</keyword>
<dbReference type="SUPFAM" id="SSF58104">
    <property type="entry name" value="Methyl-accepting chemotaxis protein (MCP) signaling domain"/>
    <property type="match status" value="1"/>
</dbReference>
<dbReference type="GO" id="GO:0006935">
    <property type="term" value="P:chemotaxis"/>
    <property type="evidence" value="ECO:0007669"/>
    <property type="project" value="UniProtKB-KW"/>
</dbReference>
<feature type="coiled-coil region" evidence="11">
    <location>
        <begin position="361"/>
        <end position="391"/>
    </location>
</feature>
<dbReference type="EMBL" id="JMSZ01000042">
    <property type="protein sequence ID" value="KDE38623.1"/>
    <property type="molecule type" value="Genomic_DNA"/>
</dbReference>
<dbReference type="GO" id="GO:0007165">
    <property type="term" value="P:signal transduction"/>
    <property type="evidence" value="ECO:0007669"/>
    <property type="project" value="UniProtKB-KW"/>
</dbReference>
<dbReference type="InterPro" id="IPR000727">
    <property type="entry name" value="T_SNARE_dom"/>
</dbReference>
<dbReference type="InterPro" id="IPR004089">
    <property type="entry name" value="MCPsignal_dom"/>
</dbReference>
<dbReference type="OrthoDB" id="2489132at2"/>
<dbReference type="PROSITE" id="PS50885">
    <property type="entry name" value="HAMP"/>
    <property type="match status" value="1"/>
</dbReference>
<comment type="caution">
    <text evidence="16">The sequence shown here is derived from an EMBL/GenBank/DDBJ whole genome shotgun (WGS) entry which is preliminary data.</text>
</comment>
<dbReference type="GO" id="GO:0004888">
    <property type="term" value="F:transmembrane signaling receptor activity"/>
    <property type="evidence" value="ECO:0007669"/>
    <property type="project" value="InterPro"/>
</dbReference>
<dbReference type="STRING" id="267850.ADINL_3078"/>
<organism evidence="16 17">
    <name type="scientific">Nitrincola lacisaponensis</name>
    <dbReference type="NCBI Taxonomy" id="267850"/>
    <lineage>
        <taxon>Bacteria</taxon>
        <taxon>Pseudomonadati</taxon>
        <taxon>Pseudomonadota</taxon>
        <taxon>Gammaproteobacteria</taxon>
        <taxon>Oceanospirillales</taxon>
        <taxon>Oceanospirillaceae</taxon>
        <taxon>Nitrincola</taxon>
    </lineage>
</organism>
<evidence type="ECO:0000256" key="4">
    <source>
        <dbReference type="ARBA" id="ARBA00022519"/>
    </source>
</evidence>
<keyword evidence="4" id="KW-0997">Cell inner membrane</keyword>
<dbReference type="SMART" id="SM00283">
    <property type="entry name" value="MA"/>
    <property type="match status" value="1"/>
</dbReference>
<keyword evidence="2" id="KW-1003">Cell membrane</keyword>
<dbReference type="AlphaFoldDB" id="A0A063XWN9"/>
<comment type="similarity">
    <text evidence="9">Belongs to the methyl-accepting chemotaxis (MCP) protein family.</text>
</comment>
<dbReference type="PANTHER" id="PTHR32089:SF117">
    <property type="entry name" value="METHYL ACCEPTING SENSORY TRANSDUCER WITH CACHE_1 SMALL MOLECULE BINDING DOMAIN"/>
    <property type="match status" value="1"/>
</dbReference>
<feature type="domain" description="Methyl-accepting transducer" evidence="13">
    <location>
        <begin position="349"/>
        <end position="585"/>
    </location>
</feature>
<dbReference type="Pfam" id="PF00672">
    <property type="entry name" value="HAMP"/>
    <property type="match status" value="1"/>
</dbReference>
<feature type="domain" description="T-SNARE coiled-coil homology" evidence="14">
    <location>
        <begin position="536"/>
        <end position="598"/>
    </location>
</feature>
<evidence type="ECO:0000256" key="5">
    <source>
        <dbReference type="ARBA" id="ARBA00022692"/>
    </source>
</evidence>
<dbReference type="InterPro" id="IPR004090">
    <property type="entry name" value="Chemotax_Me-accpt_rcpt"/>
</dbReference>
<dbReference type="Proteomes" id="UP000027318">
    <property type="component" value="Unassembled WGS sequence"/>
</dbReference>
<dbReference type="PROSITE" id="PS50111">
    <property type="entry name" value="CHEMOTAXIS_TRANSDUC_2"/>
    <property type="match status" value="1"/>
</dbReference>
<gene>
    <name evidence="16" type="ORF">ADINL_3078</name>
</gene>
<dbReference type="SMART" id="SM00304">
    <property type="entry name" value="HAMP"/>
    <property type="match status" value="1"/>
</dbReference>
<dbReference type="Gene3D" id="1.10.287.950">
    <property type="entry name" value="Methyl-accepting chemotaxis protein"/>
    <property type="match status" value="1"/>
</dbReference>
<dbReference type="CDD" id="cd11386">
    <property type="entry name" value="MCP_signal"/>
    <property type="match status" value="1"/>
</dbReference>
<evidence type="ECO:0000256" key="10">
    <source>
        <dbReference type="PROSITE-ProRule" id="PRU00284"/>
    </source>
</evidence>
<evidence type="ECO:0000256" key="6">
    <source>
        <dbReference type="ARBA" id="ARBA00022989"/>
    </source>
</evidence>
<dbReference type="CDD" id="cd12913">
    <property type="entry name" value="PDC1_MCP_like"/>
    <property type="match status" value="1"/>
</dbReference>
<evidence type="ECO:0000256" key="3">
    <source>
        <dbReference type="ARBA" id="ARBA00022500"/>
    </source>
</evidence>
<dbReference type="FunFam" id="1.10.287.950:FF:000001">
    <property type="entry name" value="Methyl-accepting chemotaxis sensory transducer"/>
    <property type="match status" value="1"/>
</dbReference>
<dbReference type="PATRIC" id="fig|267850.7.peg.3029"/>
<dbReference type="Pfam" id="PF00015">
    <property type="entry name" value="MCPsignal"/>
    <property type="match status" value="1"/>
</dbReference>
<evidence type="ECO:0000259" key="14">
    <source>
        <dbReference type="PROSITE" id="PS50192"/>
    </source>
</evidence>
<keyword evidence="11" id="KW-0175">Coiled coil</keyword>
<keyword evidence="7 12" id="KW-0472">Membrane</keyword>
<dbReference type="PANTHER" id="PTHR32089">
    <property type="entry name" value="METHYL-ACCEPTING CHEMOTAXIS PROTEIN MCPB"/>
    <property type="match status" value="1"/>
</dbReference>
<evidence type="ECO:0000256" key="7">
    <source>
        <dbReference type="ARBA" id="ARBA00023136"/>
    </source>
</evidence>
<evidence type="ECO:0000256" key="11">
    <source>
        <dbReference type="SAM" id="Coils"/>
    </source>
</evidence>
<keyword evidence="3" id="KW-0145">Chemotaxis</keyword>
<keyword evidence="8 10" id="KW-0807">Transducer</keyword>
<dbReference type="InterPro" id="IPR003660">
    <property type="entry name" value="HAMP_dom"/>
</dbReference>
<evidence type="ECO:0000256" key="9">
    <source>
        <dbReference type="ARBA" id="ARBA00029447"/>
    </source>
</evidence>
<evidence type="ECO:0000256" key="8">
    <source>
        <dbReference type="ARBA" id="ARBA00023224"/>
    </source>
</evidence>
<evidence type="ECO:0000313" key="16">
    <source>
        <dbReference type="EMBL" id="KDE38623.1"/>
    </source>
</evidence>
<dbReference type="RefSeq" id="WP_036550037.1">
    <property type="nucleotide sequence ID" value="NZ_JMSZ01000042.1"/>
</dbReference>
<keyword evidence="6 12" id="KW-1133">Transmembrane helix</keyword>
<dbReference type="CDD" id="cd06225">
    <property type="entry name" value="HAMP"/>
    <property type="match status" value="1"/>
</dbReference>
<evidence type="ECO:0000259" key="15">
    <source>
        <dbReference type="PROSITE" id="PS50885"/>
    </source>
</evidence>
<feature type="transmembrane region" description="Helical" evidence="12">
    <location>
        <begin position="266"/>
        <end position="289"/>
    </location>
</feature>
<dbReference type="InterPro" id="IPR033479">
    <property type="entry name" value="dCache_1"/>
</dbReference>
<proteinExistence type="inferred from homology"/>
<dbReference type="InterPro" id="IPR029151">
    <property type="entry name" value="Sensor-like_sf"/>
</dbReference>
<reference evidence="16 17" key="1">
    <citation type="journal article" date="2005" name="Int. J. Syst. Evol. Microbiol.">
        <title>Nitrincola lacisaponensis gen. nov., sp. nov., a novel alkaliphilic bacterium isolated from an alkaline, saline lake.</title>
        <authorList>
            <person name="Dimitriu P.A."/>
            <person name="Shukla S.K."/>
            <person name="Conradt J."/>
            <person name="Marquez M.C."/>
            <person name="Ventosa A."/>
            <person name="Maglia A."/>
            <person name="Peyton B.M."/>
            <person name="Pinkart H.C."/>
            <person name="Mormile M.R."/>
        </authorList>
    </citation>
    <scope>NUCLEOTIDE SEQUENCE [LARGE SCALE GENOMIC DNA]</scope>
    <source>
        <strain evidence="16 17">4CA</strain>
    </source>
</reference>
<sequence>MKLSFQSKLLISMLLLLLVSLLALSSLAHRLLNTEVTQAVQSEINNTLRNVETFAAGWLNAKSDLVVSLTQQIPAQRSDAEHFLTYAREAGQFDLVYVGTAQGEMWQSRPAANLPSDYDPRTRPWYQQASSRNSLVVTPPYADAGTGEMIISLAAPLRNGSRGVIGSDISIDSVIRELLSIESRWTSELWMLDGNQTVIAHPDTGRIQQNVRQFLPDLTIPRQQNVVEIRYNNEVWLMSATHIAEADWTFLLLVKRSEAMEAISQLTWTLLTLSLLVLVLSGGILYLLVNYQTRPLKELALALEDVSQGEGDLTHRLKVETADEFGQMSLAFNRFVAQLQTTISEMILLTDQVNQAAGRSVEDVHNSLEQLTRQKEELTQLAAAAQEMSSATGEIARNAEQTADIAQQSSESTQAGLRVVKTNREQTLALTQRISDSTAAINTVDQHVQRITGILDNIQSIAEQTNLLALNAAIEAARAGDQGRGFAVVADEVRTLSQRSHQATEDIRAMIAELQDSTRDAVNLMGQSQEQARINVESAEKAEQQLMTIDQASGTISGMAIQIASAVEEQNAVTTEISSNTEQIKVLADNLTDQTSDAGNRANQLKQVANALHQLSDRFKV</sequence>
<feature type="domain" description="HAMP" evidence="15">
    <location>
        <begin position="290"/>
        <end position="344"/>
    </location>
</feature>
<comment type="subcellular location">
    <subcellularLocation>
        <location evidence="1">Cell inner membrane</location>
        <topology evidence="1">Multi-pass membrane protein</topology>
    </subcellularLocation>
</comment>
<name>A0A063XWN9_9GAMM</name>
<dbReference type="PRINTS" id="PR00260">
    <property type="entry name" value="CHEMTRNSDUCR"/>
</dbReference>
<protein>
    <submittedName>
        <fullName evidence="16">Methyl-accepting chemotaxis protein</fullName>
    </submittedName>
</protein>
<dbReference type="SUPFAM" id="SSF103190">
    <property type="entry name" value="Sensory domain-like"/>
    <property type="match status" value="1"/>
</dbReference>
<evidence type="ECO:0000256" key="12">
    <source>
        <dbReference type="SAM" id="Phobius"/>
    </source>
</evidence>
<dbReference type="PROSITE" id="PS50192">
    <property type="entry name" value="T_SNARE"/>
    <property type="match status" value="1"/>
</dbReference>
<dbReference type="GO" id="GO:0005886">
    <property type="term" value="C:plasma membrane"/>
    <property type="evidence" value="ECO:0007669"/>
    <property type="project" value="UniProtKB-SubCell"/>
</dbReference>
<evidence type="ECO:0000313" key="17">
    <source>
        <dbReference type="Proteomes" id="UP000027318"/>
    </source>
</evidence>
<keyword evidence="5 12" id="KW-0812">Transmembrane</keyword>
<evidence type="ECO:0000259" key="13">
    <source>
        <dbReference type="PROSITE" id="PS50111"/>
    </source>
</evidence>
<evidence type="ECO:0000256" key="1">
    <source>
        <dbReference type="ARBA" id="ARBA00004429"/>
    </source>
</evidence>
<accession>A0A063XWN9</accession>
<evidence type="ECO:0000256" key="2">
    <source>
        <dbReference type="ARBA" id="ARBA00022475"/>
    </source>
</evidence>
<dbReference type="Gene3D" id="3.30.450.20">
    <property type="entry name" value="PAS domain"/>
    <property type="match status" value="2"/>
</dbReference>